<sequence length="111" mass="12583">MNSTLSLASPVCKFFLIYSFAPTSWYSYWIATFPDSLSLGMDKIRIAVDFTITLFILFIYRLQALYQKVLMVTIFSHKIPCPNQFASVFSTLGLSCDVSSNEFGPRFSYGS</sequence>
<dbReference type="AlphaFoldDB" id="A0A1E4SG33"/>
<dbReference type="Proteomes" id="UP000094285">
    <property type="component" value="Unassembled WGS sequence"/>
</dbReference>
<dbReference type="GeneID" id="30981975"/>
<reference evidence="3" key="1">
    <citation type="submission" date="2016-05" db="EMBL/GenBank/DDBJ databases">
        <title>Comparative genomics of biotechnologically important yeasts.</title>
        <authorList>
            <consortium name="DOE Joint Genome Institute"/>
            <person name="Riley R."/>
            <person name="Haridas S."/>
            <person name="Wolfe K.H."/>
            <person name="Lopes M.R."/>
            <person name="Hittinger C.T."/>
            <person name="Goker M."/>
            <person name="Salamov A."/>
            <person name="Wisecaver J."/>
            <person name="Long T.M."/>
            <person name="Aerts A.L."/>
            <person name="Barry K."/>
            <person name="Choi C."/>
            <person name="Clum A."/>
            <person name="Coughlan A.Y."/>
            <person name="Deshpande S."/>
            <person name="Douglass A.P."/>
            <person name="Hanson S.J."/>
            <person name="Klenk H.-P."/>
            <person name="Labutti K."/>
            <person name="Lapidus A."/>
            <person name="Lindquist E."/>
            <person name="Lipzen A."/>
            <person name="Meier-Kolthoff J.P."/>
            <person name="Ohm R.A."/>
            <person name="Otillar R.P."/>
            <person name="Pangilinan J."/>
            <person name="Peng Y."/>
            <person name="Rokas A."/>
            <person name="Rosa C.A."/>
            <person name="Scheuner C."/>
            <person name="Sibirny A.A."/>
            <person name="Slot J.C."/>
            <person name="Stielow J.B."/>
            <person name="Sun H."/>
            <person name="Kurtzman C.P."/>
            <person name="Blackwell M."/>
            <person name="Grigoriev I.V."/>
            <person name="Jeffries T.W."/>
        </authorList>
    </citation>
    <scope>NUCLEOTIDE SEQUENCE [LARGE SCALE GENOMIC DNA]</scope>
    <source>
        <strain evidence="3">NRRL Y-17324</strain>
    </source>
</reference>
<name>A0A1E4SG33_9ASCO</name>
<accession>A0A1E4SG33</accession>
<feature type="transmembrane region" description="Helical" evidence="1">
    <location>
        <begin position="12"/>
        <end position="31"/>
    </location>
</feature>
<organism evidence="2 3">
    <name type="scientific">Suhomyces tanzawaensis NRRL Y-17324</name>
    <dbReference type="NCBI Taxonomy" id="984487"/>
    <lineage>
        <taxon>Eukaryota</taxon>
        <taxon>Fungi</taxon>
        <taxon>Dikarya</taxon>
        <taxon>Ascomycota</taxon>
        <taxon>Saccharomycotina</taxon>
        <taxon>Pichiomycetes</taxon>
        <taxon>Debaryomycetaceae</taxon>
        <taxon>Suhomyces</taxon>
    </lineage>
</organism>
<keyword evidence="3" id="KW-1185">Reference proteome</keyword>
<dbReference type="RefSeq" id="XP_020063589.1">
    <property type="nucleotide sequence ID" value="XM_020207838.1"/>
</dbReference>
<evidence type="ECO:0000313" key="3">
    <source>
        <dbReference type="Proteomes" id="UP000094285"/>
    </source>
</evidence>
<proteinExistence type="predicted"/>
<gene>
    <name evidence="2" type="ORF">CANTADRAFT_266681</name>
</gene>
<evidence type="ECO:0000256" key="1">
    <source>
        <dbReference type="SAM" id="Phobius"/>
    </source>
</evidence>
<feature type="transmembrane region" description="Helical" evidence="1">
    <location>
        <begin position="43"/>
        <end position="62"/>
    </location>
</feature>
<keyword evidence="1" id="KW-0472">Membrane</keyword>
<dbReference type="EMBL" id="KV453913">
    <property type="protein sequence ID" value="ODV78467.1"/>
    <property type="molecule type" value="Genomic_DNA"/>
</dbReference>
<evidence type="ECO:0000313" key="2">
    <source>
        <dbReference type="EMBL" id="ODV78467.1"/>
    </source>
</evidence>
<protein>
    <submittedName>
        <fullName evidence="2">Uncharacterized protein</fullName>
    </submittedName>
</protein>
<keyword evidence="1" id="KW-0812">Transmembrane</keyword>
<keyword evidence="1" id="KW-1133">Transmembrane helix</keyword>